<dbReference type="EMBL" id="JPKY01000016">
    <property type="protein sequence ID" value="KFH46686.1"/>
    <property type="molecule type" value="Genomic_DNA"/>
</dbReference>
<organism evidence="3 4">
    <name type="scientific">Hapsidospora chrysogenum (strain ATCC 11550 / CBS 779.69 / DSM 880 / IAM 14645 / JCM 23072 / IMI 49137)</name>
    <name type="common">Acremonium chrysogenum</name>
    <dbReference type="NCBI Taxonomy" id="857340"/>
    <lineage>
        <taxon>Eukaryota</taxon>
        <taxon>Fungi</taxon>
        <taxon>Dikarya</taxon>
        <taxon>Ascomycota</taxon>
        <taxon>Pezizomycotina</taxon>
        <taxon>Sordariomycetes</taxon>
        <taxon>Hypocreomycetidae</taxon>
        <taxon>Hypocreales</taxon>
        <taxon>Bionectriaceae</taxon>
        <taxon>Hapsidospora</taxon>
    </lineage>
</organism>
<feature type="compositionally biased region" description="Basic residues" evidence="2">
    <location>
        <begin position="47"/>
        <end position="64"/>
    </location>
</feature>
<evidence type="ECO:0000256" key="1">
    <source>
        <dbReference type="SAM" id="Coils"/>
    </source>
</evidence>
<dbReference type="STRING" id="857340.A0A086TBF4"/>
<dbReference type="OrthoDB" id="4741350at2759"/>
<evidence type="ECO:0000313" key="4">
    <source>
        <dbReference type="Proteomes" id="UP000029964"/>
    </source>
</evidence>
<gene>
    <name evidence="3" type="ORF">ACRE_024700</name>
</gene>
<comment type="caution">
    <text evidence="3">The sequence shown here is derived from an EMBL/GenBank/DDBJ whole genome shotgun (WGS) entry which is preliminary data.</text>
</comment>
<keyword evidence="4" id="KW-1185">Reference proteome</keyword>
<reference evidence="4" key="1">
    <citation type="journal article" date="2014" name="Genome Announc.">
        <title>Genome sequence and annotation of Acremonium chrysogenum, producer of the beta-lactam antibiotic cephalosporin C.</title>
        <authorList>
            <person name="Terfehr D."/>
            <person name="Dahlmann T.A."/>
            <person name="Specht T."/>
            <person name="Zadra I."/>
            <person name="Kuernsteiner H."/>
            <person name="Kueck U."/>
        </authorList>
    </citation>
    <scope>NUCLEOTIDE SEQUENCE [LARGE SCALE GENOMIC DNA]</scope>
    <source>
        <strain evidence="4">ATCC 11550 / CBS 779.69 / DSM 880 / IAM 14645 / JCM 23072 / IMI 49137</strain>
    </source>
</reference>
<protein>
    <submittedName>
        <fullName evidence="3">Uncharacterized protein</fullName>
    </submittedName>
</protein>
<evidence type="ECO:0000256" key="2">
    <source>
        <dbReference type="SAM" id="MobiDB-lite"/>
    </source>
</evidence>
<feature type="region of interest" description="Disordered" evidence="2">
    <location>
        <begin position="47"/>
        <end position="71"/>
    </location>
</feature>
<dbReference type="Proteomes" id="UP000029964">
    <property type="component" value="Unassembled WGS sequence"/>
</dbReference>
<dbReference type="Gene3D" id="1.10.287.1490">
    <property type="match status" value="1"/>
</dbReference>
<evidence type="ECO:0000313" key="3">
    <source>
        <dbReference type="EMBL" id="KFH46686.1"/>
    </source>
</evidence>
<feature type="coiled-coil region" evidence="1">
    <location>
        <begin position="135"/>
        <end position="190"/>
    </location>
</feature>
<dbReference type="HOGENOM" id="CLU_102257_0_0_1"/>
<sequence length="261" mass="31636">MSRRVFIETTTSGKAKFVKLKRSHTHHGHSHRHHHNPFEHLDHLFDHHHHHHHKHKHHKHHKHCHDPEPEPVPCREYYKVSVEEWNILKERERCLDEQNRSLVDENKALRTSLSASQADVHRLEHCVVPELQARNDTLYADNQSLRRSIDNATEQAARHHAEMEKLRCRNDKLEKEAKDAREEACDLRDRIRHLTKQLDQSCNRRVAELARDVARWKEETRYWKSKFEDLERRHCEMLDTLEMRTERMEAYEELLKRRCII</sequence>
<name>A0A086TBF4_HAPC1</name>
<accession>A0A086TBF4</accession>
<keyword evidence="1" id="KW-0175">Coiled coil</keyword>
<dbReference type="AlphaFoldDB" id="A0A086TBF4"/>
<proteinExistence type="predicted"/>